<evidence type="ECO:0000259" key="1">
    <source>
        <dbReference type="Pfam" id="PF22674"/>
    </source>
</evidence>
<organism evidence="2 3">
    <name type="scientific">Clostridium beijerinckii</name>
    <name type="common">Clostridium MP</name>
    <dbReference type="NCBI Taxonomy" id="1520"/>
    <lineage>
        <taxon>Bacteria</taxon>
        <taxon>Bacillati</taxon>
        <taxon>Bacillota</taxon>
        <taxon>Clostridia</taxon>
        <taxon>Eubacteriales</taxon>
        <taxon>Clostridiaceae</taxon>
        <taxon>Clostridium</taxon>
    </lineage>
</organism>
<dbReference type="Gene3D" id="3.40.50.720">
    <property type="entry name" value="NAD(P)-binding Rossmann-like Domain"/>
    <property type="match status" value="1"/>
</dbReference>
<dbReference type="Proteomes" id="UP000190973">
    <property type="component" value="Unassembled WGS sequence"/>
</dbReference>
<evidence type="ECO:0000313" key="2">
    <source>
        <dbReference type="EMBL" id="OOM60904.1"/>
    </source>
</evidence>
<gene>
    <name evidence="2" type="ORF">CLBCK_26210</name>
</gene>
<reference evidence="2 3" key="1">
    <citation type="submission" date="2016-05" db="EMBL/GenBank/DDBJ databases">
        <title>Microbial solvent formation.</title>
        <authorList>
            <person name="Poehlein A."/>
            <person name="Montoya Solano J.D."/>
            <person name="Flitsch S."/>
            <person name="Krabben P."/>
            <person name="Duerre P."/>
            <person name="Daniel R."/>
        </authorList>
    </citation>
    <scope>NUCLEOTIDE SEQUENCE [LARGE SCALE GENOMIC DNA]</scope>
    <source>
        <strain evidence="2 3">DSM 53</strain>
    </source>
</reference>
<proteinExistence type="predicted"/>
<name>A0A1S8S655_CLOBE</name>
<dbReference type="Pfam" id="PF22674">
    <property type="entry name" value="C2185-like_N"/>
    <property type="match status" value="1"/>
</dbReference>
<evidence type="ECO:0000313" key="3">
    <source>
        <dbReference type="Proteomes" id="UP000190973"/>
    </source>
</evidence>
<dbReference type="InterPro" id="IPR054601">
    <property type="entry name" value="C2185-like_N"/>
</dbReference>
<feature type="domain" description="C2185-like N-terminal" evidence="1">
    <location>
        <begin position="1"/>
        <end position="84"/>
    </location>
</feature>
<comment type="caution">
    <text evidence="2">The sequence shown here is derived from an EMBL/GenBank/DDBJ whole genome shotgun (WGS) entry which is preliminary data.</text>
</comment>
<dbReference type="InterPro" id="IPR036514">
    <property type="entry name" value="SGNH_hydro_sf"/>
</dbReference>
<accession>A0A1S8S655</accession>
<dbReference type="EMBL" id="LZZI01000044">
    <property type="protein sequence ID" value="OOM60904.1"/>
    <property type="molecule type" value="Genomic_DNA"/>
</dbReference>
<dbReference type="RefSeq" id="WP_077839144.1">
    <property type="nucleotide sequence ID" value="NZ_JABTAE010000001.1"/>
</dbReference>
<dbReference type="AlphaFoldDB" id="A0A1S8S655"/>
<dbReference type="SUPFAM" id="SSF52266">
    <property type="entry name" value="SGNH hydrolase"/>
    <property type="match status" value="1"/>
</dbReference>
<sequence length="371" mass="44414">MYRVLVFGTGKSCDLVRELLNNDVEIIGYIDNDSSKFGNIHYGKKIINPDEICGYKYDFIIIASQYNEEIYEQLMKMNIDKNIILQYYKLTDNYENYCKRLINNYLEDKYNSTEVLVTGISYAFKGFIELYCLKEAYSFAAGSQDLYYDYNIMKYLFDNHKFKMEKIKKIIIGISYYSFQYDMSLSSIKSRTLLYYEAIGKCHNFKEIEKVYEEYRINRNIADLICKKHIDGNYEFAWNIINIKSFEEKSFEEKQIIGKKQAELDCNKDYPKTVKENIQILKDYIMLLKENNINPVIVVFPASKYYYNNFSTRIENEFKNIIKNLKCEFKFQYIDYFRSNIFEDCDFEDVSHLNIKGAEKFTKILNNEIEW</sequence>
<protein>
    <recommendedName>
        <fullName evidence="1">C2185-like N-terminal domain-containing protein</fullName>
    </recommendedName>
</protein>
<dbReference type="Gene3D" id="3.40.50.1110">
    <property type="entry name" value="SGNH hydrolase"/>
    <property type="match status" value="1"/>
</dbReference>